<dbReference type="CDD" id="cd12677">
    <property type="entry name" value="RRM4_Nop4p"/>
    <property type="match status" value="1"/>
</dbReference>
<dbReference type="PANTHER" id="PTHR48039:SF5">
    <property type="entry name" value="RNA-BINDING PROTEIN 28"/>
    <property type="match status" value="1"/>
</dbReference>
<proteinExistence type="predicted"/>
<reference evidence="8 9" key="1">
    <citation type="submission" date="2018-02" db="EMBL/GenBank/DDBJ databases">
        <title>The genomes of Aspergillus section Nigri reveals drivers in fungal speciation.</title>
        <authorList>
            <consortium name="DOE Joint Genome Institute"/>
            <person name="Vesth T.C."/>
            <person name="Nybo J."/>
            <person name="Theobald S."/>
            <person name="Brandl J."/>
            <person name="Frisvad J.C."/>
            <person name="Nielsen K.F."/>
            <person name="Lyhne E.K."/>
            <person name="Kogle M.E."/>
            <person name="Kuo A."/>
            <person name="Riley R."/>
            <person name="Clum A."/>
            <person name="Nolan M."/>
            <person name="Lipzen A."/>
            <person name="Salamov A."/>
            <person name="Henrissat B."/>
            <person name="Wiebenga A."/>
            <person name="De vries R.P."/>
            <person name="Grigoriev I.V."/>
            <person name="Mortensen U.H."/>
            <person name="Andersen M.R."/>
            <person name="Baker S.E."/>
        </authorList>
    </citation>
    <scope>NUCLEOTIDE SEQUENCE [LARGE SCALE GENOMIC DNA]</scope>
    <source>
        <strain evidence="8 9">CBS 707.79</strain>
    </source>
</reference>
<organism evidence="8 9">
    <name type="scientific">Aspergillus ellipticus CBS 707.79</name>
    <dbReference type="NCBI Taxonomy" id="1448320"/>
    <lineage>
        <taxon>Eukaryota</taxon>
        <taxon>Fungi</taxon>
        <taxon>Dikarya</taxon>
        <taxon>Ascomycota</taxon>
        <taxon>Pezizomycotina</taxon>
        <taxon>Eurotiomycetes</taxon>
        <taxon>Eurotiomycetidae</taxon>
        <taxon>Eurotiales</taxon>
        <taxon>Aspergillaceae</taxon>
        <taxon>Aspergillus</taxon>
        <taxon>Aspergillus subgen. Circumdati</taxon>
    </lineage>
</organism>
<keyword evidence="4" id="KW-0539">Nucleus</keyword>
<dbReference type="Gene3D" id="3.30.70.330">
    <property type="match status" value="4"/>
</dbReference>
<feature type="region of interest" description="Disordered" evidence="6">
    <location>
        <begin position="1"/>
        <end position="61"/>
    </location>
</feature>
<keyword evidence="3 5" id="KW-0694">RNA-binding</keyword>
<dbReference type="InterPro" id="IPR034808">
    <property type="entry name" value="Nop4p_RRM3"/>
</dbReference>
<keyword evidence="9" id="KW-1185">Reference proteome</keyword>
<feature type="domain" description="RRM" evidence="7">
    <location>
        <begin position="318"/>
        <end position="430"/>
    </location>
</feature>
<dbReference type="FunFam" id="3.30.70.330:FF:000406">
    <property type="entry name" value="Related to Nucleolar protein NOP4"/>
    <property type="match status" value="1"/>
</dbReference>
<dbReference type="InterPro" id="IPR000504">
    <property type="entry name" value="RRM_dom"/>
</dbReference>
<feature type="compositionally biased region" description="Basic and acidic residues" evidence="6">
    <location>
        <begin position="650"/>
        <end position="678"/>
    </location>
</feature>
<evidence type="ECO:0000256" key="5">
    <source>
        <dbReference type="PROSITE-ProRule" id="PRU00176"/>
    </source>
</evidence>
<dbReference type="Pfam" id="PF00076">
    <property type="entry name" value="RRM_1"/>
    <property type="match status" value="3"/>
</dbReference>
<dbReference type="InterPro" id="IPR051945">
    <property type="entry name" value="RRM_MRD1_RNA_proc_ribogen"/>
</dbReference>
<evidence type="ECO:0000256" key="6">
    <source>
        <dbReference type="SAM" id="MobiDB-lite"/>
    </source>
</evidence>
<protein>
    <submittedName>
        <fullName evidence="8">RNA-binding domain-containing protein</fullName>
    </submittedName>
</protein>
<dbReference type="OrthoDB" id="267048at2759"/>
<dbReference type="FunFam" id="3.30.70.330:FF:000822">
    <property type="entry name" value="Ribosome biogenesis (Nop4), putative"/>
    <property type="match status" value="1"/>
</dbReference>
<feature type="domain" description="RRM" evidence="7">
    <location>
        <begin position="46"/>
        <end position="124"/>
    </location>
</feature>
<name>A0A319E1F3_9EURO</name>
<dbReference type="PROSITE" id="PS50102">
    <property type="entry name" value="RRM"/>
    <property type="match status" value="4"/>
</dbReference>
<dbReference type="VEuPathDB" id="FungiDB:BO71DRAFT_396001"/>
<feature type="region of interest" description="Disordered" evidence="6">
    <location>
        <begin position="649"/>
        <end position="741"/>
    </location>
</feature>
<evidence type="ECO:0000256" key="1">
    <source>
        <dbReference type="ARBA" id="ARBA00004123"/>
    </source>
</evidence>
<feature type="domain" description="RRM" evidence="7">
    <location>
        <begin position="503"/>
        <end position="643"/>
    </location>
</feature>
<accession>A0A319E1F3</accession>
<evidence type="ECO:0000256" key="3">
    <source>
        <dbReference type="ARBA" id="ARBA00022884"/>
    </source>
</evidence>
<dbReference type="InterPro" id="IPR035979">
    <property type="entry name" value="RBD_domain_sf"/>
</dbReference>
<dbReference type="CDD" id="cd12676">
    <property type="entry name" value="RRM3_Nop4p"/>
    <property type="match status" value="1"/>
</dbReference>
<evidence type="ECO:0000256" key="2">
    <source>
        <dbReference type="ARBA" id="ARBA00022737"/>
    </source>
</evidence>
<keyword evidence="2" id="KW-0677">Repeat</keyword>
<dbReference type="GO" id="GO:0005730">
    <property type="term" value="C:nucleolus"/>
    <property type="evidence" value="ECO:0007669"/>
    <property type="project" value="TreeGrafter"/>
</dbReference>
<dbReference type="InterPro" id="IPR003954">
    <property type="entry name" value="RRM_euk-type"/>
</dbReference>
<dbReference type="GO" id="GO:0003729">
    <property type="term" value="F:mRNA binding"/>
    <property type="evidence" value="ECO:0007669"/>
    <property type="project" value="TreeGrafter"/>
</dbReference>
<dbReference type="Proteomes" id="UP000247810">
    <property type="component" value="Unassembled WGS sequence"/>
</dbReference>
<dbReference type="EMBL" id="KZ825822">
    <property type="protein sequence ID" value="PYH97573.1"/>
    <property type="molecule type" value="Genomic_DNA"/>
</dbReference>
<feature type="compositionally biased region" description="Low complexity" evidence="6">
    <location>
        <begin position="8"/>
        <end position="22"/>
    </location>
</feature>
<feature type="region of interest" description="Disordered" evidence="6">
    <location>
        <begin position="242"/>
        <end position="317"/>
    </location>
</feature>
<dbReference type="SUPFAM" id="SSF54928">
    <property type="entry name" value="RNA-binding domain, RBD"/>
    <property type="match status" value="3"/>
</dbReference>
<gene>
    <name evidence="8" type="ORF">BO71DRAFT_396001</name>
</gene>
<feature type="domain" description="RRM" evidence="7">
    <location>
        <begin position="159"/>
        <end position="236"/>
    </location>
</feature>
<evidence type="ECO:0000313" key="8">
    <source>
        <dbReference type="EMBL" id="PYH97573.1"/>
    </source>
</evidence>
<dbReference type="AlphaFoldDB" id="A0A319E1F3"/>
<evidence type="ECO:0000313" key="9">
    <source>
        <dbReference type="Proteomes" id="UP000247810"/>
    </source>
</evidence>
<evidence type="ECO:0000256" key="4">
    <source>
        <dbReference type="ARBA" id="ARBA00023242"/>
    </source>
</evidence>
<feature type="compositionally biased region" description="Basic residues" evidence="6">
    <location>
        <begin position="723"/>
        <end position="741"/>
    </location>
</feature>
<sequence>MAEKVDFQGSSPEASEAGSSPQVDIAPESQKKKGTQDSSDPNQPRRELFIRSLPPSATTERLTEHFSQSYIIKHAIVVTDPETKLSKGYGFVTFADVEDAKAALEELNGSVFEGKKIKVEYAQPRHRVVDENLRRSKPSAEALELKKKREEQRAAAQPPKLIVRNLPWSIKEPDDLAVLFRSFGKVKQATLPKKGTQLAGFGFVILRGKKNAEKALQAVNGKEVDGRTLAVDWAVEKDVWENLQKGQGDNEDQEPKDVDMADGNEAEESGSADEAISGEEDDIKGASDSEEDEDEDEDDMDEEEEEDDEEKEDDRNLSTIFIRNLPFTCDDDMLYEHFTQFGPLRYARIVVDQETERPRGTGFVCFWKADDAASCARDSPKQQDTLTADKDKAKKAATGFKHSVLQNENSDPSGRYTLDGRVLQVARAVSRSRATELEEEGVSRRLVRDTDKRRLYLVSEGTVPQNSALYKKLSPSEIKMREDSFKQRQNFIKKNPDLHFSLTRLSIRNIPRHVTTKDLKQLARQGIVGFAQDVKKGIRQPLSKEEVERASDLMKEAEKQRKQKGVGVVRQAKIVFESRDGHKINEDNGGGRSRGYGFIEYYTHRHALMGLRWLNGHAVEAPKTGSEDIADKKKRLIVEFAIENAQVVKRRGEQQARARSFKKEGEQGERTSRRDNPKNRGPPNRGPSNRGPPSGPPNGQKRKRSEGNDKGADGEDAEEQNKIAKRNRIIAKKRMQRRSRK</sequence>
<dbReference type="STRING" id="1448320.A0A319E1F3"/>
<feature type="compositionally biased region" description="Acidic residues" evidence="6">
    <location>
        <begin position="260"/>
        <end position="312"/>
    </location>
</feature>
<dbReference type="InterPro" id="IPR012677">
    <property type="entry name" value="Nucleotide-bd_a/b_plait_sf"/>
</dbReference>
<comment type="subcellular location">
    <subcellularLocation>
        <location evidence="1">Nucleus</location>
    </subcellularLocation>
</comment>
<dbReference type="SMART" id="SM00360">
    <property type="entry name" value="RRM"/>
    <property type="match status" value="4"/>
</dbReference>
<dbReference type="PANTHER" id="PTHR48039">
    <property type="entry name" value="RNA-BINDING MOTIF PROTEIN 14B"/>
    <property type="match status" value="1"/>
</dbReference>
<dbReference type="SMART" id="SM00361">
    <property type="entry name" value="RRM_1"/>
    <property type="match status" value="2"/>
</dbReference>
<feature type="compositionally biased region" description="Low complexity" evidence="6">
    <location>
        <begin position="679"/>
        <end position="692"/>
    </location>
</feature>
<evidence type="ECO:0000259" key="7">
    <source>
        <dbReference type="PROSITE" id="PS50102"/>
    </source>
</evidence>
<dbReference type="InterPro" id="IPR034809">
    <property type="entry name" value="Nop4_RRM4"/>
</dbReference>